<gene>
    <name evidence="2" type="ORF">GCM10023210_41340</name>
</gene>
<reference evidence="3" key="1">
    <citation type="journal article" date="2019" name="Int. J. Syst. Evol. Microbiol.">
        <title>The Global Catalogue of Microorganisms (GCM) 10K type strain sequencing project: providing services to taxonomists for standard genome sequencing and annotation.</title>
        <authorList>
            <consortium name="The Broad Institute Genomics Platform"/>
            <consortium name="The Broad Institute Genome Sequencing Center for Infectious Disease"/>
            <person name="Wu L."/>
            <person name="Ma J."/>
        </authorList>
    </citation>
    <scope>NUCLEOTIDE SEQUENCE [LARGE SCALE GENOMIC DNA]</scope>
    <source>
        <strain evidence="3">JCM 18019</strain>
    </source>
</reference>
<sequence length="229" mass="26721">MKNNTLNKLKSDYEELEIKPSLELWNKLDQRLDESPEIVSKTSFQWLKYAAVILLLISAGTFIYFNINKKSFNYKKTDYIVKKRLENKMNLINPEFENQPIISDEEKIKNNEVKVVVENQKLNSNKEKEIIQPQISEFKISKITIKQPEKIDIKSVEIENKIPNLPVIAEVKKAKSTYINSNELLLGREFDKTRENPYKDDVKFGVFNFDKPKIDNVTVLGVSVYVDSK</sequence>
<protein>
    <submittedName>
        <fullName evidence="2">Uncharacterized protein</fullName>
    </submittedName>
</protein>
<keyword evidence="1" id="KW-1133">Transmembrane helix</keyword>
<dbReference type="RefSeq" id="WP_345208223.1">
    <property type="nucleotide sequence ID" value="NZ_BAABHX010000009.1"/>
</dbReference>
<dbReference type="EMBL" id="BAABHX010000009">
    <property type="protein sequence ID" value="GAA5101472.1"/>
    <property type="molecule type" value="Genomic_DNA"/>
</dbReference>
<keyword evidence="3" id="KW-1185">Reference proteome</keyword>
<organism evidence="2 3">
    <name type="scientific">Chryseobacterium ginsengisoli</name>
    <dbReference type="NCBI Taxonomy" id="363853"/>
    <lineage>
        <taxon>Bacteria</taxon>
        <taxon>Pseudomonadati</taxon>
        <taxon>Bacteroidota</taxon>
        <taxon>Flavobacteriia</taxon>
        <taxon>Flavobacteriales</taxon>
        <taxon>Weeksellaceae</taxon>
        <taxon>Chryseobacterium group</taxon>
        <taxon>Chryseobacterium</taxon>
    </lineage>
</organism>
<accession>A0ABP9MW24</accession>
<proteinExistence type="predicted"/>
<name>A0ABP9MW24_9FLAO</name>
<keyword evidence="1" id="KW-0812">Transmembrane</keyword>
<feature type="transmembrane region" description="Helical" evidence="1">
    <location>
        <begin position="46"/>
        <end position="67"/>
    </location>
</feature>
<keyword evidence="1" id="KW-0472">Membrane</keyword>
<evidence type="ECO:0000313" key="2">
    <source>
        <dbReference type="EMBL" id="GAA5101472.1"/>
    </source>
</evidence>
<comment type="caution">
    <text evidence="2">The sequence shown here is derived from an EMBL/GenBank/DDBJ whole genome shotgun (WGS) entry which is preliminary data.</text>
</comment>
<dbReference type="Proteomes" id="UP001500353">
    <property type="component" value="Unassembled WGS sequence"/>
</dbReference>
<evidence type="ECO:0000313" key="3">
    <source>
        <dbReference type="Proteomes" id="UP001500353"/>
    </source>
</evidence>
<evidence type="ECO:0000256" key="1">
    <source>
        <dbReference type="SAM" id="Phobius"/>
    </source>
</evidence>